<feature type="binding site" evidence="12">
    <location>
        <position position="383"/>
    </location>
    <ligand>
        <name>L-serine</name>
        <dbReference type="ChEBI" id="CHEBI:33384"/>
    </ligand>
</feature>
<dbReference type="PANTHER" id="PTHR43697">
    <property type="entry name" value="SERYL-TRNA SYNTHETASE"/>
    <property type="match status" value="1"/>
</dbReference>
<dbReference type="Pfam" id="PF02403">
    <property type="entry name" value="Seryl_tRNA_N"/>
    <property type="match status" value="1"/>
</dbReference>
<keyword evidence="7 12" id="KW-0067">ATP-binding</keyword>
<feature type="coiled-coil region" evidence="15">
    <location>
        <begin position="37"/>
        <end position="102"/>
    </location>
</feature>
<accession>A0A0C1MYR6</accession>
<keyword evidence="8 12" id="KW-0648">Protein biosynthesis</keyword>
<dbReference type="InterPro" id="IPR002314">
    <property type="entry name" value="aa-tRNA-synt_IIb"/>
</dbReference>
<comment type="similarity">
    <text evidence="3 12">Belongs to the class-II aminoacyl-tRNA synthetase family. Type-1 seryl-tRNA synthetase subfamily.</text>
</comment>
<evidence type="ECO:0000256" key="9">
    <source>
        <dbReference type="ARBA" id="ARBA00023146"/>
    </source>
</evidence>
<comment type="domain">
    <text evidence="12">Consists of two distinct domains, a catalytic core and a N-terminal extension that is involved in tRNA binding.</text>
</comment>
<evidence type="ECO:0000256" key="14">
    <source>
        <dbReference type="PIRSR" id="PIRSR001529-2"/>
    </source>
</evidence>
<comment type="function">
    <text evidence="12">Catalyzes the attachment of serine to tRNA(Ser). Is also able to aminoacylate tRNA(Sec) with serine, to form the misacylated tRNA L-seryl-tRNA(Sec), which will be further converted into selenocysteinyl-tRNA(Sec).</text>
</comment>
<evidence type="ECO:0000313" key="18">
    <source>
        <dbReference type="Proteomes" id="UP000031258"/>
    </source>
</evidence>
<evidence type="ECO:0000256" key="5">
    <source>
        <dbReference type="ARBA" id="ARBA00022598"/>
    </source>
</evidence>
<reference evidence="17 18" key="1">
    <citation type="submission" date="2014-11" db="EMBL/GenBank/DDBJ databases">
        <title>A Rickettsiales Symbiont of Amoebae With Ancient Features.</title>
        <authorList>
            <person name="Schulz F."/>
            <person name="Martijn J."/>
            <person name="Wascher F."/>
            <person name="Kostanjsek R."/>
            <person name="Ettema T.J."/>
            <person name="Horn M."/>
        </authorList>
    </citation>
    <scope>NUCLEOTIDE SEQUENCE [LARGE SCALE GENOMIC DNA]</scope>
    <source>
        <strain evidence="17 18">UWC36</strain>
    </source>
</reference>
<dbReference type="Pfam" id="PF00587">
    <property type="entry name" value="tRNA-synt_2b"/>
    <property type="match status" value="1"/>
</dbReference>
<feature type="binding site" evidence="13">
    <location>
        <position position="260"/>
    </location>
    <ligand>
        <name>L-serine</name>
        <dbReference type="ChEBI" id="CHEBI:33384"/>
    </ligand>
</feature>
<gene>
    <name evidence="17" type="primary">serS_2</name>
    <name evidence="12" type="synonym">serS</name>
    <name evidence="17" type="ORF">NF27_EY01720</name>
</gene>
<comment type="catalytic activity">
    <reaction evidence="10 12">
        <text>tRNA(Sec) + L-serine + ATP = L-seryl-tRNA(Sec) + AMP + diphosphate + H(+)</text>
        <dbReference type="Rhea" id="RHEA:42580"/>
        <dbReference type="Rhea" id="RHEA-COMP:9742"/>
        <dbReference type="Rhea" id="RHEA-COMP:10128"/>
        <dbReference type="ChEBI" id="CHEBI:15378"/>
        <dbReference type="ChEBI" id="CHEBI:30616"/>
        <dbReference type="ChEBI" id="CHEBI:33019"/>
        <dbReference type="ChEBI" id="CHEBI:33384"/>
        <dbReference type="ChEBI" id="CHEBI:78442"/>
        <dbReference type="ChEBI" id="CHEBI:78533"/>
        <dbReference type="ChEBI" id="CHEBI:456215"/>
        <dbReference type="EC" id="6.1.1.11"/>
    </reaction>
</comment>
<evidence type="ECO:0000256" key="13">
    <source>
        <dbReference type="PIRSR" id="PIRSR001529-1"/>
    </source>
</evidence>
<evidence type="ECO:0000256" key="10">
    <source>
        <dbReference type="ARBA" id="ARBA00047929"/>
    </source>
</evidence>
<evidence type="ECO:0000256" key="6">
    <source>
        <dbReference type="ARBA" id="ARBA00022741"/>
    </source>
</evidence>
<dbReference type="NCBIfam" id="TIGR00414">
    <property type="entry name" value="serS"/>
    <property type="match status" value="1"/>
</dbReference>
<feature type="binding site" evidence="14">
    <location>
        <begin position="276"/>
        <end position="279"/>
    </location>
    <ligand>
        <name>ATP</name>
        <dbReference type="ChEBI" id="CHEBI:30616"/>
    </ligand>
</feature>
<feature type="binding site" evidence="12">
    <location>
        <begin position="229"/>
        <end position="231"/>
    </location>
    <ligand>
        <name>L-serine</name>
        <dbReference type="ChEBI" id="CHEBI:33384"/>
    </ligand>
</feature>
<dbReference type="InterPro" id="IPR002317">
    <property type="entry name" value="Ser-tRNA-ligase_type_1"/>
</dbReference>
<feature type="domain" description="Aminoacyl-transfer RNA synthetases class-II family profile" evidence="16">
    <location>
        <begin position="172"/>
        <end position="408"/>
    </location>
</feature>
<feature type="binding site" evidence="12 14">
    <location>
        <begin position="260"/>
        <end position="262"/>
    </location>
    <ligand>
        <name>ATP</name>
        <dbReference type="ChEBI" id="CHEBI:30616"/>
    </ligand>
</feature>
<evidence type="ECO:0000313" key="17">
    <source>
        <dbReference type="EMBL" id="KIE05076.1"/>
    </source>
</evidence>
<dbReference type="PROSITE" id="PS50862">
    <property type="entry name" value="AA_TRNA_LIGASE_II"/>
    <property type="match status" value="1"/>
</dbReference>
<keyword evidence="6 12" id="KW-0547">Nucleotide-binding</keyword>
<dbReference type="InterPro" id="IPR015866">
    <property type="entry name" value="Ser-tRNA-synth_1_N"/>
</dbReference>
<feature type="binding site" evidence="13">
    <location>
        <position position="381"/>
    </location>
    <ligand>
        <name>L-serine</name>
        <dbReference type="ChEBI" id="CHEBI:33384"/>
    </ligand>
</feature>
<name>A0A0C1MYR6_9RICK</name>
<comment type="caution">
    <text evidence="17">The sequence shown here is derived from an EMBL/GenBank/DDBJ whole genome shotgun (WGS) entry which is preliminary data.</text>
</comment>
<dbReference type="InterPro" id="IPR045864">
    <property type="entry name" value="aa-tRNA-synth_II/BPL/LPL"/>
</dbReference>
<evidence type="ECO:0000256" key="1">
    <source>
        <dbReference type="ARBA" id="ARBA00004496"/>
    </source>
</evidence>
<dbReference type="PATRIC" id="fig|86105.3.peg.1244"/>
<sequence>MHDIKFIRENPELFDKALLKRGISNISNDIITLDEKLRKEQTHLQEKQTKRNELAKEIGKGKAERGDVSCLLKQADELKVQVPQLEESIKELESKLEEMMINLPNTLLDDVPEGKDEDDNQEVRKWGEIKQFDFTPKHHYELGEGLNQMDFEAAAKMSGSRFVVLKKDLAQMERALANFMLDIHTSEFGYTEVSPPLLVKDEAMFGVGQLPKFDQDSFLTREGLRLIPTAEVSLTNLVREMILEEEELPLRYTAYTPSFRSEAGSAGKDTRGMIRVHQFSKVELVSIVRPRDSKAEHERMTTCAEEILKRLELPYRIMLLCGGDTGFSSQKTYDFEVWLPGQNKYREISSCSTCGDFQARRMKARYKELDSRKNYFVHTLNGSGLAVGRTIVAILENYQNSDGSINIPHALQKYMNGTKIIGR</sequence>
<dbReference type="Gene3D" id="1.10.287.40">
    <property type="entry name" value="Serine-tRNA synthetase, tRNA binding domain"/>
    <property type="match status" value="1"/>
</dbReference>
<keyword evidence="9 12" id="KW-0030">Aminoacyl-tRNA synthetase</keyword>
<dbReference type="CDD" id="cd00770">
    <property type="entry name" value="SerRS_core"/>
    <property type="match status" value="1"/>
</dbReference>
<feature type="binding site" evidence="12 13">
    <location>
        <position position="283"/>
    </location>
    <ligand>
        <name>L-serine</name>
        <dbReference type="ChEBI" id="CHEBI:33384"/>
    </ligand>
</feature>
<keyword evidence="15" id="KW-0175">Coiled coil</keyword>
<dbReference type="PRINTS" id="PR00981">
    <property type="entry name" value="TRNASYNTHSER"/>
</dbReference>
<evidence type="ECO:0000256" key="12">
    <source>
        <dbReference type="HAMAP-Rule" id="MF_00176"/>
    </source>
</evidence>
<evidence type="ECO:0000256" key="4">
    <source>
        <dbReference type="ARBA" id="ARBA00022490"/>
    </source>
</evidence>
<dbReference type="AlphaFoldDB" id="A0A0C1MYR6"/>
<protein>
    <recommendedName>
        <fullName evidence="12">Serine--tRNA ligase</fullName>
        <ecNumber evidence="12">6.1.1.11</ecNumber>
    </recommendedName>
    <alternativeName>
        <fullName evidence="12">Seryl-tRNA synthetase</fullName>
        <shortName evidence="12">SerRS</shortName>
    </alternativeName>
    <alternativeName>
        <fullName evidence="12">Seryl-tRNA(Ser/Sec) synthetase</fullName>
    </alternativeName>
</protein>
<dbReference type="GO" id="GO:0004828">
    <property type="term" value="F:serine-tRNA ligase activity"/>
    <property type="evidence" value="ECO:0007669"/>
    <property type="project" value="UniProtKB-UniRule"/>
</dbReference>
<comment type="catalytic activity">
    <reaction evidence="11 12">
        <text>tRNA(Ser) + L-serine + ATP = L-seryl-tRNA(Ser) + AMP + diphosphate + H(+)</text>
        <dbReference type="Rhea" id="RHEA:12292"/>
        <dbReference type="Rhea" id="RHEA-COMP:9669"/>
        <dbReference type="Rhea" id="RHEA-COMP:9703"/>
        <dbReference type="ChEBI" id="CHEBI:15378"/>
        <dbReference type="ChEBI" id="CHEBI:30616"/>
        <dbReference type="ChEBI" id="CHEBI:33019"/>
        <dbReference type="ChEBI" id="CHEBI:33384"/>
        <dbReference type="ChEBI" id="CHEBI:78442"/>
        <dbReference type="ChEBI" id="CHEBI:78533"/>
        <dbReference type="ChEBI" id="CHEBI:456215"/>
        <dbReference type="EC" id="6.1.1.11"/>
    </reaction>
</comment>
<evidence type="ECO:0000256" key="2">
    <source>
        <dbReference type="ARBA" id="ARBA00005045"/>
    </source>
</evidence>
<dbReference type="RefSeq" id="WP_039457193.1">
    <property type="nucleotide sequence ID" value="NZ_JSWE01000124.1"/>
</dbReference>
<dbReference type="EC" id="6.1.1.11" evidence="12"/>
<dbReference type="InterPro" id="IPR033729">
    <property type="entry name" value="SerRS_core"/>
</dbReference>
<dbReference type="UniPathway" id="UPA00906">
    <property type="reaction ID" value="UER00895"/>
</dbReference>
<evidence type="ECO:0000256" key="7">
    <source>
        <dbReference type="ARBA" id="ARBA00022840"/>
    </source>
</evidence>
<dbReference type="OrthoDB" id="9804647at2"/>
<dbReference type="HAMAP" id="MF_00176">
    <property type="entry name" value="Ser_tRNA_synth_type1"/>
    <property type="match status" value="1"/>
</dbReference>
<dbReference type="EMBL" id="JSWE01000124">
    <property type="protein sequence ID" value="KIE05076.1"/>
    <property type="molecule type" value="Genomic_DNA"/>
</dbReference>
<dbReference type="GO" id="GO:0005524">
    <property type="term" value="F:ATP binding"/>
    <property type="evidence" value="ECO:0007669"/>
    <property type="project" value="UniProtKB-UniRule"/>
</dbReference>
<dbReference type="STRING" id="86105.NF27_EY01720"/>
<evidence type="ECO:0000256" key="11">
    <source>
        <dbReference type="ARBA" id="ARBA00048823"/>
    </source>
</evidence>
<dbReference type="GO" id="GO:0016260">
    <property type="term" value="P:selenocysteine biosynthetic process"/>
    <property type="evidence" value="ECO:0007669"/>
    <property type="project" value="UniProtKB-UniRule"/>
</dbReference>
<evidence type="ECO:0000256" key="8">
    <source>
        <dbReference type="ARBA" id="ARBA00022917"/>
    </source>
</evidence>
<keyword evidence="4 12" id="KW-0963">Cytoplasm</keyword>
<dbReference type="PANTHER" id="PTHR43697:SF1">
    <property type="entry name" value="SERINE--TRNA LIGASE"/>
    <property type="match status" value="1"/>
</dbReference>
<dbReference type="Proteomes" id="UP000031258">
    <property type="component" value="Unassembled WGS sequence"/>
</dbReference>
<comment type="pathway">
    <text evidence="2 12">Aminoacyl-tRNA biosynthesis; selenocysteinyl-tRNA(Sec) biosynthesis; L-seryl-tRNA(Sec) from L-serine and tRNA(Sec): step 1/1.</text>
</comment>
<dbReference type="InterPro" id="IPR042103">
    <property type="entry name" value="SerRS_1_N_sf"/>
</dbReference>
<evidence type="ECO:0000256" key="15">
    <source>
        <dbReference type="SAM" id="Coils"/>
    </source>
</evidence>
<organism evidence="17 18">
    <name type="scientific">Candidatus Jidaibacter acanthamoebae</name>
    <dbReference type="NCBI Taxonomy" id="86105"/>
    <lineage>
        <taxon>Bacteria</taxon>
        <taxon>Pseudomonadati</taxon>
        <taxon>Pseudomonadota</taxon>
        <taxon>Alphaproteobacteria</taxon>
        <taxon>Rickettsiales</taxon>
        <taxon>Candidatus Midichloriaceae</taxon>
        <taxon>Candidatus Jidaibacter</taxon>
    </lineage>
</organism>
<feature type="binding site" evidence="12">
    <location>
        <position position="276"/>
    </location>
    <ligand>
        <name>ATP</name>
        <dbReference type="ChEBI" id="CHEBI:30616"/>
    </ligand>
</feature>
<dbReference type="GO" id="GO:0006434">
    <property type="term" value="P:seryl-tRNA aminoacylation"/>
    <property type="evidence" value="ECO:0007669"/>
    <property type="project" value="UniProtKB-UniRule"/>
</dbReference>
<keyword evidence="5 12" id="KW-0436">Ligase</keyword>
<dbReference type="PIRSF" id="PIRSF001529">
    <property type="entry name" value="Ser-tRNA-synth_IIa"/>
    <property type="match status" value="1"/>
</dbReference>
<dbReference type="InterPro" id="IPR006195">
    <property type="entry name" value="aa-tRNA-synth_II"/>
</dbReference>
<evidence type="ECO:0000256" key="3">
    <source>
        <dbReference type="ARBA" id="ARBA00010728"/>
    </source>
</evidence>
<proteinExistence type="inferred from homology"/>
<comment type="subunit">
    <text evidence="12">Homodimer. The tRNA molecule binds across the dimer.</text>
</comment>
<dbReference type="Gene3D" id="3.30.930.10">
    <property type="entry name" value="Bira Bifunctional Protein, Domain 2"/>
    <property type="match status" value="1"/>
</dbReference>
<feature type="binding site" evidence="12 14">
    <location>
        <begin position="347"/>
        <end position="350"/>
    </location>
    <ligand>
        <name>ATP</name>
        <dbReference type="ChEBI" id="CHEBI:30616"/>
    </ligand>
</feature>
<dbReference type="SUPFAM" id="SSF46589">
    <property type="entry name" value="tRNA-binding arm"/>
    <property type="match status" value="1"/>
</dbReference>
<dbReference type="InterPro" id="IPR010978">
    <property type="entry name" value="tRNA-bd_arm"/>
</dbReference>
<keyword evidence="18" id="KW-1185">Reference proteome</keyword>
<evidence type="ECO:0000259" key="16">
    <source>
        <dbReference type="PROSITE" id="PS50862"/>
    </source>
</evidence>
<comment type="subcellular location">
    <subcellularLocation>
        <location evidence="1 12">Cytoplasm</location>
    </subcellularLocation>
</comment>
<dbReference type="GO" id="GO:0005737">
    <property type="term" value="C:cytoplasm"/>
    <property type="evidence" value="ECO:0007669"/>
    <property type="project" value="UniProtKB-SubCell"/>
</dbReference>
<feature type="binding site" evidence="13">
    <location>
        <position position="229"/>
    </location>
    <ligand>
        <name>L-serine</name>
        <dbReference type="ChEBI" id="CHEBI:33384"/>
    </ligand>
</feature>
<dbReference type="SUPFAM" id="SSF55681">
    <property type="entry name" value="Class II aaRS and biotin synthetases"/>
    <property type="match status" value="1"/>
</dbReference>